<dbReference type="Gene3D" id="1.10.287.470">
    <property type="entry name" value="Helix hairpin bin"/>
    <property type="match status" value="1"/>
</dbReference>
<name>A0A917SJ08_9RHOB</name>
<gene>
    <name evidence="7" type="ORF">GCM10011534_03420</name>
</gene>
<evidence type="ECO:0000256" key="2">
    <source>
        <dbReference type="ARBA" id="ARBA00009477"/>
    </source>
</evidence>
<evidence type="ECO:0000259" key="6">
    <source>
        <dbReference type="Pfam" id="PF25967"/>
    </source>
</evidence>
<comment type="similarity">
    <text evidence="2">Belongs to the membrane fusion protein (MFP) (TC 8.A.1) family.</text>
</comment>
<evidence type="ECO:0000313" key="7">
    <source>
        <dbReference type="EMBL" id="GGL84860.1"/>
    </source>
</evidence>
<accession>A0A917SJ08</accession>
<feature type="domain" description="Multidrug resistance protein MdtA-like C-terminal permuted SH3" evidence="6">
    <location>
        <begin position="315"/>
        <end position="367"/>
    </location>
</feature>
<dbReference type="Pfam" id="PF25954">
    <property type="entry name" value="Beta-barrel_RND_2"/>
    <property type="match status" value="1"/>
</dbReference>
<keyword evidence="8" id="KW-1185">Reference proteome</keyword>
<evidence type="ECO:0000259" key="5">
    <source>
        <dbReference type="Pfam" id="PF25954"/>
    </source>
</evidence>
<reference evidence="7" key="2">
    <citation type="submission" date="2020-09" db="EMBL/GenBank/DDBJ databases">
        <authorList>
            <person name="Sun Q."/>
            <person name="Zhou Y."/>
        </authorList>
    </citation>
    <scope>NUCLEOTIDE SEQUENCE</scope>
    <source>
        <strain evidence="7">CGMCC 1.6293</strain>
    </source>
</reference>
<protein>
    <submittedName>
        <fullName evidence="7">Hemolysin D</fullName>
    </submittedName>
</protein>
<dbReference type="GO" id="GO:0015562">
    <property type="term" value="F:efflux transmembrane transporter activity"/>
    <property type="evidence" value="ECO:0007669"/>
    <property type="project" value="TreeGrafter"/>
</dbReference>
<comment type="caution">
    <text evidence="7">The sequence shown here is derived from an EMBL/GenBank/DDBJ whole genome shotgun (WGS) entry which is preliminary data.</text>
</comment>
<dbReference type="Pfam" id="PF25917">
    <property type="entry name" value="BSH_RND"/>
    <property type="match status" value="1"/>
</dbReference>
<dbReference type="Gene3D" id="2.40.30.170">
    <property type="match status" value="1"/>
</dbReference>
<dbReference type="InterPro" id="IPR058625">
    <property type="entry name" value="MdtA-like_BSH"/>
</dbReference>
<dbReference type="PANTHER" id="PTHR30469:SF36">
    <property type="entry name" value="BLL3903 PROTEIN"/>
    <property type="match status" value="1"/>
</dbReference>
<dbReference type="InterPro" id="IPR006143">
    <property type="entry name" value="RND_pump_MFP"/>
</dbReference>
<dbReference type="Pfam" id="PF25967">
    <property type="entry name" value="RND-MFP_C"/>
    <property type="match status" value="1"/>
</dbReference>
<keyword evidence="3" id="KW-0813">Transport</keyword>
<feature type="domain" description="CusB-like beta-barrel" evidence="5">
    <location>
        <begin position="230"/>
        <end position="302"/>
    </location>
</feature>
<dbReference type="RefSeq" id="WP_028285299.1">
    <property type="nucleotide sequence ID" value="NZ_BMLF01000001.1"/>
</dbReference>
<sequence>MWLNWFKSALSQLLLAAIVIGGTVALWIEYVPSARPWLERAGVYDALGLTPAEAAEAAEGPRGYGGGGASKVVVAEVGTGTLNDRVTSIGDGRALRSVSVRPEASGRITEIGFRAGEYVEEGTVIFRLDDQAEQIALDRARLMLTDAQENAGRLDRLRQAGTASAVALREAELALRTAELAVRQAEFDLAQREVVAPIAGWMGLVENEVGDRVAAQDELAVISDRSEIQIDFRVPERLLAKLAPGMDLVAEPLAMPGTRIDGRIVAIDNQVDRNSRTIRLLGQLENEGDRLRDGMALSVTLAFTGDAHPTVDPLAVQWSSDGAFVWLVREGKVARVPVEIRQRNAAAVLVEGALEPGEKVVIEGVQTLRPGAEVTIEGEKAALEATASTPRKS</sequence>
<dbReference type="InterPro" id="IPR058627">
    <property type="entry name" value="MdtA-like_C"/>
</dbReference>
<evidence type="ECO:0000313" key="8">
    <source>
        <dbReference type="Proteomes" id="UP000649829"/>
    </source>
</evidence>
<evidence type="ECO:0000259" key="4">
    <source>
        <dbReference type="Pfam" id="PF25917"/>
    </source>
</evidence>
<reference evidence="7" key="1">
    <citation type="journal article" date="2014" name="Int. J. Syst. Evol. Microbiol.">
        <title>Complete genome sequence of Corynebacterium casei LMG S-19264T (=DSM 44701T), isolated from a smear-ripened cheese.</title>
        <authorList>
            <consortium name="US DOE Joint Genome Institute (JGI-PGF)"/>
            <person name="Walter F."/>
            <person name="Albersmeier A."/>
            <person name="Kalinowski J."/>
            <person name="Ruckert C."/>
        </authorList>
    </citation>
    <scope>NUCLEOTIDE SEQUENCE</scope>
    <source>
        <strain evidence="7">CGMCC 1.6293</strain>
    </source>
</reference>
<dbReference type="AlphaFoldDB" id="A0A917SJ08"/>
<evidence type="ECO:0000256" key="1">
    <source>
        <dbReference type="ARBA" id="ARBA00004196"/>
    </source>
</evidence>
<dbReference type="Gene3D" id="2.40.420.20">
    <property type="match status" value="1"/>
</dbReference>
<comment type="subcellular location">
    <subcellularLocation>
        <location evidence="1">Cell envelope</location>
    </subcellularLocation>
</comment>
<dbReference type="GO" id="GO:1990281">
    <property type="term" value="C:efflux pump complex"/>
    <property type="evidence" value="ECO:0007669"/>
    <property type="project" value="TreeGrafter"/>
</dbReference>
<dbReference type="Proteomes" id="UP000649829">
    <property type="component" value="Unassembled WGS sequence"/>
</dbReference>
<evidence type="ECO:0000256" key="3">
    <source>
        <dbReference type="ARBA" id="ARBA00022448"/>
    </source>
</evidence>
<organism evidence="7 8">
    <name type="scientific">Pseudooceanicola nanhaiensis</name>
    <dbReference type="NCBI Taxonomy" id="375761"/>
    <lineage>
        <taxon>Bacteria</taxon>
        <taxon>Pseudomonadati</taxon>
        <taxon>Pseudomonadota</taxon>
        <taxon>Alphaproteobacteria</taxon>
        <taxon>Rhodobacterales</taxon>
        <taxon>Paracoccaceae</taxon>
        <taxon>Pseudooceanicola</taxon>
    </lineage>
</organism>
<dbReference type="Gene3D" id="2.40.50.100">
    <property type="match status" value="1"/>
</dbReference>
<feature type="domain" description="Multidrug resistance protein MdtA-like barrel-sandwich hybrid" evidence="4">
    <location>
        <begin position="96"/>
        <end position="222"/>
    </location>
</feature>
<dbReference type="PANTHER" id="PTHR30469">
    <property type="entry name" value="MULTIDRUG RESISTANCE PROTEIN MDTA"/>
    <property type="match status" value="1"/>
</dbReference>
<dbReference type="NCBIfam" id="TIGR01730">
    <property type="entry name" value="RND_mfp"/>
    <property type="match status" value="1"/>
</dbReference>
<dbReference type="SUPFAM" id="SSF111369">
    <property type="entry name" value="HlyD-like secretion proteins"/>
    <property type="match status" value="1"/>
</dbReference>
<dbReference type="EMBL" id="BMLF01000001">
    <property type="protein sequence ID" value="GGL84860.1"/>
    <property type="molecule type" value="Genomic_DNA"/>
</dbReference>
<dbReference type="InterPro" id="IPR058792">
    <property type="entry name" value="Beta-barrel_RND_2"/>
</dbReference>
<proteinExistence type="inferred from homology"/>